<dbReference type="SUPFAM" id="SSF51905">
    <property type="entry name" value="FAD/NAD(P)-binding domain"/>
    <property type="match status" value="1"/>
</dbReference>
<sequence>MFKGTVSIDRNALADAIAASAEAKHGADVVAFARGVGVDAIDFDARVVTLAAKEASDPASVSYEQLVSYDLLVAADGVNSRVRSLLEAAGDVVVDQHSDEMLFKTIRLPAQTPPNYPHDGTVKVAATWRKCFHTWPRGLMSLLAPPCPNGSLTATVILPGGVHAANAGSDVWTFDKISTAEDAARFFAETFPDAFGRDVDAMTGAVSPTRPPEEELERFASARANPGGVTTTISSLAARDGTVALIGDAAHSMWPSLGQGCNARWRRRSISRPRSSPRRGATRRKRWRTSTPCEGRRCGR</sequence>
<evidence type="ECO:0000256" key="4">
    <source>
        <dbReference type="ARBA" id="ARBA00023002"/>
    </source>
</evidence>
<evidence type="ECO:0000256" key="2">
    <source>
        <dbReference type="ARBA" id="ARBA00022630"/>
    </source>
</evidence>
<dbReference type="EMBL" id="GG663747">
    <property type="protein sequence ID" value="EEH52741.1"/>
    <property type="molecule type" value="Genomic_DNA"/>
</dbReference>
<accession>C1N4J9</accession>
<dbReference type="InterPro" id="IPR036188">
    <property type="entry name" value="FAD/NAD-bd_sf"/>
</dbReference>
<dbReference type="GO" id="GO:0070189">
    <property type="term" value="P:kynurenine metabolic process"/>
    <property type="evidence" value="ECO:0007669"/>
    <property type="project" value="TreeGrafter"/>
</dbReference>
<feature type="compositionally biased region" description="Basic residues" evidence="5">
    <location>
        <begin position="265"/>
        <end position="288"/>
    </location>
</feature>
<dbReference type="PANTHER" id="PTHR46028">
    <property type="entry name" value="KYNURENINE 3-MONOOXYGENASE"/>
    <property type="match status" value="1"/>
</dbReference>
<evidence type="ECO:0000256" key="5">
    <source>
        <dbReference type="SAM" id="MobiDB-lite"/>
    </source>
</evidence>
<dbReference type="GeneID" id="9688453"/>
<keyword evidence="3" id="KW-0274">FAD</keyword>
<organism evidence="7">
    <name type="scientific">Micromonas pusilla (strain CCMP1545)</name>
    <name type="common">Picoplanktonic green alga</name>
    <dbReference type="NCBI Taxonomy" id="564608"/>
    <lineage>
        <taxon>Eukaryota</taxon>
        <taxon>Viridiplantae</taxon>
        <taxon>Chlorophyta</taxon>
        <taxon>Mamiellophyceae</taxon>
        <taxon>Mamiellales</taxon>
        <taxon>Mamiellaceae</taxon>
        <taxon>Micromonas</taxon>
    </lineage>
</organism>
<reference evidence="6 7" key="1">
    <citation type="journal article" date="2009" name="Science">
        <title>Green evolution and dynamic adaptations revealed by genomes of the marine picoeukaryotes Micromonas.</title>
        <authorList>
            <person name="Worden A.Z."/>
            <person name="Lee J.H."/>
            <person name="Mock T."/>
            <person name="Rouze P."/>
            <person name="Simmons M.P."/>
            <person name="Aerts A.L."/>
            <person name="Allen A.E."/>
            <person name="Cuvelier M.L."/>
            <person name="Derelle E."/>
            <person name="Everett M.V."/>
            <person name="Foulon E."/>
            <person name="Grimwood J."/>
            <person name="Gundlach H."/>
            <person name="Henrissat B."/>
            <person name="Napoli C."/>
            <person name="McDonald S.M."/>
            <person name="Parker M.S."/>
            <person name="Rombauts S."/>
            <person name="Salamov A."/>
            <person name="Von Dassow P."/>
            <person name="Badger J.H."/>
            <person name="Coutinho P.M."/>
            <person name="Demir E."/>
            <person name="Dubchak I."/>
            <person name="Gentemann C."/>
            <person name="Eikrem W."/>
            <person name="Gready J.E."/>
            <person name="John U."/>
            <person name="Lanier W."/>
            <person name="Lindquist E.A."/>
            <person name="Lucas S."/>
            <person name="Mayer K.F."/>
            <person name="Moreau H."/>
            <person name="Not F."/>
            <person name="Otillar R."/>
            <person name="Panaud O."/>
            <person name="Pangilinan J."/>
            <person name="Paulsen I."/>
            <person name="Piegu B."/>
            <person name="Poliakov A."/>
            <person name="Robbens S."/>
            <person name="Schmutz J."/>
            <person name="Toulza E."/>
            <person name="Wyss T."/>
            <person name="Zelensky A."/>
            <person name="Zhou K."/>
            <person name="Armbrust E.V."/>
            <person name="Bhattacharya D."/>
            <person name="Goodenough U.W."/>
            <person name="Van de Peer Y."/>
            <person name="Grigoriev I.V."/>
        </authorList>
    </citation>
    <scope>NUCLEOTIDE SEQUENCE [LARGE SCALE GENOMIC DNA]</scope>
    <source>
        <strain evidence="6 7">CCMP1545</strain>
    </source>
</reference>
<feature type="region of interest" description="Disordered" evidence="5">
    <location>
        <begin position="265"/>
        <end position="300"/>
    </location>
</feature>
<evidence type="ECO:0000313" key="6">
    <source>
        <dbReference type="EMBL" id="EEH52741.1"/>
    </source>
</evidence>
<dbReference type="RefSeq" id="XP_003062802.1">
    <property type="nucleotide sequence ID" value="XM_003062756.1"/>
</dbReference>
<dbReference type="eggNOG" id="KOG2614">
    <property type="taxonomic scope" value="Eukaryota"/>
</dbReference>
<comment type="cofactor">
    <cofactor evidence="1">
        <name>FAD</name>
        <dbReference type="ChEBI" id="CHEBI:57692"/>
    </cofactor>
</comment>
<dbReference type="Proteomes" id="UP000001876">
    <property type="component" value="Unassembled WGS sequence"/>
</dbReference>
<evidence type="ECO:0000256" key="3">
    <source>
        <dbReference type="ARBA" id="ARBA00022827"/>
    </source>
</evidence>
<dbReference type="Gene3D" id="3.50.50.60">
    <property type="entry name" value="FAD/NAD(P)-binding domain"/>
    <property type="match status" value="1"/>
</dbReference>
<dbReference type="STRING" id="564608.C1N4J9"/>
<dbReference type="PANTHER" id="PTHR46028:SF2">
    <property type="entry name" value="KYNURENINE 3-MONOOXYGENASE"/>
    <property type="match status" value="1"/>
</dbReference>
<proteinExistence type="predicted"/>
<keyword evidence="7" id="KW-1185">Reference proteome</keyword>
<dbReference type="GO" id="GO:0004502">
    <property type="term" value="F:kynurenine 3-monooxygenase activity"/>
    <property type="evidence" value="ECO:0007669"/>
    <property type="project" value="TreeGrafter"/>
</dbReference>
<name>C1N4J9_MICPC</name>
<protein>
    <submittedName>
        <fullName evidence="6">Predicted protein</fullName>
    </submittedName>
</protein>
<dbReference type="AlphaFoldDB" id="C1N4J9"/>
<evidence type="ECO:0000313" key="7">
    <source>
        <dbReference type="Proteomes" id="UP000001876"/>
    </source>
</evidence>
<keyword evidence="2" id="KW-0285">Flavoprotein</keyword>
<gene>
    <name evidence="6" type="ORF">MICPUCDRAFT_66781</name>
</gene>
<dbReference type="KEGG" id="mpp:MICPUCDRAFT_66781"/>
<evidence type="ECO:0000256" key="1">
    <source>
        <dbReference type="ARBA" id="ARBA00001974"/>
    </source>
</evidence>
<keyword evidence="4" id="KW-0560">Oxidoreductase</keyword>
<dbReference type="OrthoDB" id="506962at2759"/>